<comment type="cofactor">
    <cofactor evidence="1">
        <name>Fe(2+)</name>
        <dbReference type="ChEBI" id="CHEBI:29033"/>
    </cofactor>
</comment>
<dbReference type="GO" id="GO:0046872">
    <property type="term" value="F:metal ion binding"/>
    <property type="evidence" value="ECO:0007669"/>
    <property type="project" value="UniProtKB-KW"/>
</dbReference>
<protein>
    <recommendedName>
        <fullName evidence="3">cysteine dioxygenase</fullName>
        <ecNumber evidence="3">1.13.11.20</ecNumber>
    </recommendedName>
</protein>
<comment type="caution">
    <text evidence="8">The sequence shown here is derived from an EMBL/GenBank/DDBJ whole genome shotgun (WGS) entry which is preliminary data.</text>
</comment>
<name>S8DTS0_9LAMI</name>
<comment type="catalytic activity">
    <reaction evidence="7">
        <text>L-cysteine + O2 = 3-sulfino-L-alanine + H(+)</text>
        <dbReference type="Rhea" id="RHEA:20441"/>
        <dbReference type="ChEBI" id="CHEBI:15378"/>
        <dbReference type="ChEBI" id="CHEBI:15379"/>
        <dbReference type="ChEBI" id="CHEBI:35235"/>
        <dbReference type="ChEBI" id="CHEBI:61085"/>
        <dbReference type="EC" id="1.13.11.20"/>
    </reaction>
    <physiologicalReaction direction="left-to-right" evidence="7">
        <dbReference type="Rhea" id="RHEA:20442"/>
    </physiologicalReaction>
</comment>
<dbReference type="PANTHER" id="PTHR22966">
    <property type="entry name" value="2-AMINOETHANETHIOL DIOXYGENASE"/>
    <property type="match status" value="1"/>
</dbReference>
<keyword evidence="9" id="KW-1185">Reference proteome</keyword>
<sequence>IGIFCMPPSSIIPLHNHPGMTVLSKLLYGSLHVKSYDWINVPGPSDPSKVARPAKLVKDCVMTAPCDTTVLYPTSGGNIHCFKAITPCAIFDILSPPYSSEDGRHCTYFRRSPDDLPGTIEVDGETTSEVTWLEEFPPPDEFVVRRGQYKGKVPKT</sequence>
<dbReference type="OrthoDB" id="271433at2759"/>
<keyword evidence="4" id="KW-0479">Metal-binding</keyword>
<organism evidence="8 9">
    <name type="scientific">Genlisea aurea</name>
    <dbReference type="NCBI Taxonomy" id="192259"/>
    <lineage>
        <taxon>Eukaryota</taxon>
        <taxon>Viridiplantae</taxon>
        <taxon>Streptophyta</taxon>
        <taxon>Embryophyta</taxon>
        <taxon>Tracheophyta</taxon>
        <taxon>Spermatophyta</taxon>
        <taxon>Magnoliopsida</taxon>
        <taxon>eudicotyledons</taxon>
        <taxon>Gunneridae</taxon>
        <taxon>Pentapetalae</taxon>
        <taxon>asterids</taxon>
        <taxon>lamiids</taxon>
        <taxon>Lamiales</taxon>
        <taxon>Lentibulariaceae</taxon>
        <taxon>Genlisea</taxon>
    </lineage>
</organism>
<reference evidence="8 9" key="1">
    <citation type="journal article" date="2013" name="BMC Genomics">
        <title>The miniature genome of a carnivorous plant Genlisea aurea contains a low number of genes and short non-coding sequences.</title>
        <authorList>
            <person name="Leushkin E.V."/>
            <person name="Sutormin R.A."/>
            <person name="Nabieva E.R."/>
            <person name="Penin A.A."/>
            <person name="Kondrashov A.S."/>
            <person name="Logacheva M.D."/>
        </authorList>
    </citation>
    <scope>NUCLEOTIDE SEQUENCE [LARGE SCALE GENOMIC DNA]</scope>
</reference>
<dbReference type="EMBL" id="AUSU01003620">
    <property type="protein sequence ID" value="EPS66558.1"/>
    <property type="molecule type" value="Genomic_DNA"/>
</dbReference>
<evidence type="ECO:0000313" key="8">
    <source>
        <dbReference type="EMBL" id="EPS66558.1"/>
    </source>
</evidence>
<gene>
    <name evidence="8" type="ORF">M569_08218</name>
</gene>
<evidence type="ECO:0000256" key="4">
    <source>
        <dbReference type="ARBA" id="ARBA00022723"/>
    </source>
</evidence>
<evidence type="ECO:0000256" key="2">
    <source>
        <dbReference type="ARBA" id="ARBA00006622"/>
    </source>
</evidence>
<evidence type="ECO:0000256" key="5">
    <source>
        <dbReference type="ARBA" id="ARBA00023002"/>
    </source>
</evidence>
<dbReference type="PANTHER" id="PTHR22966:SF61">
    <property type="entry name" value="2-AMINOETHANETHIOL DIOXYGENASE"/>
    <property type="match status" value="1"/>
</dbReference>
<dbReference type="CDD" id="cd20289">
    <property type="entry name" value="cupin_ADO"/>
    <property type="match status" value="1"/>
</dbReference>
<evidence type="ECO:0000256" key="7">
    <source>
        <dbReference type="ARBA" id="ARBA00024284"/>
    </source>
</evidence>
<feature type="non-terminal residue" evidence="8">
    <location>
        <position position="1"/>
    </location>
</feature>
<dbReference type="InterPro" id="IPR011051">
    <property type="entry name" value="RmlC_Cupin_sf"/>
</dbReference>
<comment type="similarity">
    <text evidence="2">Belongs to the cysteine dioxygenase family.</text>
</comment>
<dbReference type="InterPro" id="IPR014710">
    <property type="entry name" value="RmlC-like_jellyroll"/>
</dbReference>
<dbReference type="InterPro" id="IPR012864">
    <property type="entry name" value="PCO/ADO"/>
</dbReference>
<dbReference type="Gene3D" id="2.60.120.10">
    <property type="entry name" value="Jelly Rolls"/>
    <property type="match status" value="1"/>
</dbReference>
<dbReference type="Proteomes" id="UP000015453">
    <property type="component" value="Unassembled WGS sequence"/>
</dbReference>
<dbReference type="AlphaFoldDB" id="S8DTS0"/>
<evidence type="ECO:0000313" key="9">
    <source>
        <dbReference type="Proteomes" id="UP000015453"/>
    </source>
</evidence>
<keyword evidence="5" id="KW-0560">Oxidoreductase</keyword>
<evidence type="ECO:0000256" key="1">
    <source>
        <dbReference type="ARBA" id="ARBA00001954"/>
    </source>
</evidence>
<proteinExistence type="inferred from homology"/>
<keyword evidence="6" id="KW-0408">Iron</keyword>
<accession>S8DTS0</accession>
<dbReference type="Pfam" id="PF07847">
    <property type="entry name" value="PCO_ADO"/>
    <property type="match status" value="1"/>
</dbReference>
<evidence type="ECO:0000256" key="6">
    <source>
        <dbReference type="ARBA" id="ARBA00023004"/>
    </source>
</evidence>
<dbReference type="GO" id="GO:0017172">
    <property type="term" value="F:cysteine dioxygenase activity"/>
    <property type="evidence" value="ECO:0007669"/>
    <property type="project" value="UniProtKB-EC"/>
</dbReference>
<dbReference type="SUPFAM" id="SSF51182">
    <property type="entry name" value="RmlC-like cupins"/>
    <property type="match status" value="1"/>
</dbReference>
<dbReference type="EC" id="1.13.11.20" evidence="3"/>
<evidence type="ECO:0000256" key="3">
    <source>
        <dbReference type="ARBA" id="ARBA00013133"/>
    </source>
</evidence>
<dbReference type="GO" id="GO:0070483">
    <property type="term" value="P:detection of hypoxia"/>
    <property type="evidence" value="ECO:0007669"/>
    <property type="project" value="UniProtKB-ARBA"/>
</dbReference>